<dbReference type="AlphaFoldDB" id="A0A5C3KJP0"/>
<sequence>MPISLPALFLWFLIGRVVYHDSRHKVEWAVTSVATLSLNLRQGVITGLERCDDIKTIQTASFTMDVENSACDVGPPTKKTSHVDPADNVLSHFLARIISFHQVWNCLYQLLPVSTGKLNSLNLLTTPEKTVALSITLLKHTARTLHRPHTLRGMNNVQRPTTAGSGNATGHQPDFQNWAIPGRNHMPLSLNFTVTQLAILLGNLGAYSSLGPPCNV</sequence>
<name>A0A5C3KJP0_COPMA</name>
<gene>
    <name evidence="2" type="ORF">FA15DRAFT_721694</name>
</gene>
<feature type="chain" id="PRO_5022837720" evidence="1">
    <location>
        <begin position="20"/>
        <end position="216"/>
    </location>
</feature>
<dbReference type="Proteomes" id="UP000307440">
    <property type="component" value="Unassembled WGS sequence"/>
</dbReference>
<proteinExistence type="predicted"/>
<protein>
    <submittedName>
        <fullName evidence="2">Uncharacterized protein</fullName>
    </submittedName>
</protein>
<organism evidence="2 3">
    <name type="scientific">Coprinopsis marcescibilis</name>
    <name type="common">Agaric fungus</name>
    <name type="synonym">Psathyrella marcescibilis</name>
    <dbReference type="NCBI Taxonomy" id="230819"/>
    <lineage>
        <taxon>Eukaryota</taxon>
        <taxon>Fungi</taxon>
        <taxon>Dikarya</taxon>
        <taxon>Basidiomycota</taxon>
        <taxon>Agaricomycotina</taxon>
        <taxon>Agaricomycetes</taxon>
        <taxon>Agaricomycetidae</taxon>
        <taxon>Agaricales</taxon>
        <taxon>Agaricineae</taxon>
        <taxon>Psathyrellaceae</taxon>
        <taxon>Coprinopsis</taxon>
    </lineage>
</organism>
<feature type="signal peptide" evidence="1">
    <location>
        <begin position="1"/>
        <end position="19"/>
    </location>
</feature>
<dbReference type="EMBL" id="ML210311">
    <property type="protein sequence ID" value="TFK20117.1"/>
    <property type="molecule type" value="Genomic_DNA"/>
</dbReference>
<evidence type="ECO:0000313" key="2">
    <source>
        <dbReference type="EMBL" id="TFK20117.1"/>
    </source>
</evidence>
<evidence type="ECO:0000313" key="3">
    <source>
        <dbReference type="Proteomes" id="UP000307440"/>
    </source>
</evidence>
<keyword evidence="3" id="KW-1185">Reference proteome</keyword>
<evidence type="ECO:0000256" key="1">
    <source>
        <dbReference type="SAM" id="SignalP"/>
    </source>
</evidence>
<accession>A0A5C3KJP0</accession>
<reference evidence="2 3" key="1">
    <citation type="journal article" date="2019" name="Nat. Ecol. Evol.">
        <title>Megaphylogeny resolves global patterns of mushroom evolution.</title>
        <authorList>
            <person name="Varga T."/>
            <person name="Krizsan K."/>
            <person name="Foldi C."/>
            <person name="Dima B."/>
            <person name="Sanchez-Garcia M."/>
            <person name="Sanchez-Ramirez S."/>
            <person name="Szollosi G.J."/>
            <person name="Szarkandi J.G."/>
            <person name="Papp V."/>
            <person name="Albert L."/>
            <person name="Andreopoulos W."/>
            <person name="Angelini C."/>
            <person name="Antonin V."/>
            <person name="Barry K.W."/>
            <person name="Bougher N.L."/>
            <person name="Buchanan P."/>
            <person name="Buyck B."/>
            <person name="Bense V."/>
            <person name="Catcheside P."/>
            <person name="Chovatia M."/>
            <person name="Cooper J."/>
            <person name="Damon W."/>
            <person name="Desjardin D."/>
            <person name="Finy P."/>
            <person name="Geml J."/>
            <person name="Haridas S."/>
            <person name="Hughes K."/>
            <person name="Justo A."/>
            <person name="Karasinski D."/>
            <person name="Kautmanova I."/>
            <person name="Kiss B."/>
            <person name="Kocsube S."/>
            <person name="Kotiranta H."/>
            <person name="LaButti K.M."/>
            <person name="Lechner B.E."/>
            <person name="Liimatainen K."/>
            <person name="Lipzen A."/>
            <person name="Lukacs Z."/>
            <person name="Mihaltcheva S."/>
            <person name="Morgado L.N."/>
            <person name="Niskanen T."/>
            <person name="Noordeloos M.E."/>
            <person name="Ohm R.A."/>
            <person name="Ortiz-Santana B."/>
            <person name="Ovrebo C."/>
            <person name="Racz N."/>
            <person name="Riley R."/>
            <person name="Savchenko A."/>
            <person name="Shiryaev A."/>
            <person name="Soop K."/>
            <person name="Spirin V."/>
            <person name="Szebenyi C."/>
            <person name="Tomsovsky M."/>
            <person name="Tulloss R.E."/>
            <person name="Uehling J."/>
            <person name="Grigoriev I.V."/>
            <person name="Vagvolgyi C."/>
            <person name="Papp T."/>
            <person name="Martin F.M."/>
            <person name="Miettinen O."/>
            <person name="Hibbett D.S."/>
            <person name="Nagy L.G."/>
        </authorList>
    </citation>
    <scope>NUCLEOTIDE SEQUENCE [LARGE SCALE GENOMIC DNA]</scope>
    <source>
        <strain evidence="2 3">CBS 121175</strain>
    </source>
</reference>
<keyword evidence="1" id="KW-0732">Signal</keyword>